<dbReference type="InterPro" id="IPR008972">
    <property type="entry name" value="Cupredoxin"/>
</dbReference>
<keyword evidence="5" id="KW-1133">Transmembrane helix</keyword>
<evidence type="ECO:0000313" key="11">
    <source>
        <dbReference type="Proteomes" id="UP000253472"/>
    </source>
</evidence>
<dbReference type="InterPro" id="IPR045087">
    <property type="entry name" value="Cu-oxidase_fam"/>
</dbReference>
<evidence type="ECO:0000256" key="1">
    <source>
        <dbReference type="ARBA" id="ARBA00001935"/>
    </source>
</evidence>
<keyword evidence="11" id="KW-1185">Reference proteome</keyword>
<gene>
    <name evidence="10" type="primary">FET3_2</name>
    <name evidence="10" type="ORF">Cantr_06982</name>
</gene>
<feature type="domain" description="Plastocyanin-like" evidence="8">
    <location>
        <begin position="292"/>
        <end position="403"/>
    </location>
</feature>
<evidence type="ECO:0000256" key="4">
    <source>
        <dbReference type="ARBA" id="ARBA00023008"/>
    </source>
</evidence>
<dbReference type="InterPro" id="IPR011706">
    <property type="entry name" value="Cu-oxidase_C"/>
</dbReference>
<evidence type="ECO:0000256" key="3">
    <source>
        <dbReference type="ARBA" id="ARBA00022729"/>
    </source>
</evidence>
<keyword evidence="5" id="KW-0812">Transmembrane</keyword>
<feature type="chain" id="PRO_5016578811" evidence="6">
    <location>
        <begin position="17"/>
        <end position="526"/>
    </location>
</feature>
<keyword evidence="5" id="KW-0472">Membrane</keyword>
<dbReference type="InterPro" id="IPR044130">
    <property type="entry name" value="CuRO_2_Fet3-like"/>
</dbReference>
<accession>A0A367XVP0</accession>
<feature type="domain" description="Plastocyanin-like" evidence="9">
    <location>
        <begin position="26"/>
        <end position="100"/>
    </location>
</feature>
<dbReference type="OrthoDB" id="2121828at2759"/>
<dbReference type="STRING" id="5486.A0A367XVP0"/>
<dbReference type="SUPFAM" id="SSF49503">
    <property type="entry name" value="Cupredoxins"/>
    <property type="match status" value="3"/>
</dbReference>
<comment type="cofactor">
    <cofactor evidence="1">
        <name>Cu cation</name>
        <dbReference type="ChEBI" id="CHEBI:23378"/>
    </cofactor>
</comment>
<comment type="caution">
    <text evidence="10">The sequence shown here is derived from an EMBL/GenBank/DDBJ whole genome shotgun (WGS) entry which is preliminary data.</text>
</comment>
<dbReference type="Pfam" id="PF00394">
    <property type="entry name" value="Cu-oxidase"/>
    <property type="match status" value="1"/>
</dbReference>
<dbReference type="AlphaFoldDB" id="A0A367XVP0"/>
<dbReference type="Pfam" id="PF07732">
    <property type="entry name" value="Cu-oxidase_3"/>
    <property type="match status" value="1"/>
</dbReference>
<dbReference type="Pfam" id="PF07731">
    <property type="entry name" value="Cu-oxidase_2"/>
    <property type="match status" value="1"/>
</dbReference>
<dbReference type="InterPro" id="IPR011707">
    <property type="entry name" value="Cu-oxidase-like_N"/>
</dbReference>
<dbReference type="GO" id="GO:0005507">
    <property type="term" value="F:copper ion binding"/>
    <property type="evidence" value="ECO:0007669"/>
    <property type="project" value="InterPro"/>
</dbReference>
<evidence type="ECO:0000259" key="7">
    <source>
        <dbReference type="Pfam" id="PF00394"/>
    </source>
</evidence>
<dbReference type="PANTHER" id="PTHR11709:SF361">
    <property type="entry name" value="IRON TRANSPORT MULTICOPPER OXIDASE FET3"/>
    <property type="match status" value="1"/>
</dbReference>
<organism evidence="10 11">
    <name type="scientific">Candida viswanathii</name>
    <dbReference type="NCBI Taxonomy" id="5486"/>
    <lineage>
        <taxon>Eukaryota</taxon>
        <taxon>Fungi</taxon>
        <taxon>Dikarya</taxon>
        <taxon>Ascomycota</taxon>
        <taxon>Saccharomycotina</taxon>
        <taxon>Pichiomycetes</taxon>
        <taxon>Debaryomycetaceae</taxon>
        <taxon>Candida/Lodderomyces clade</taxon>
        <taxon>Candida</taxon>
    </lineage>
</organism>
<evidence type="ECO:0000256" key="5">
    <source>
        <dbReference type="SAM" id="Phobius"/>
    </source>
</evidence>
<keyword evidence="4" id="KW-0186">Copper</keyword>
<dbReference type="GO" id="GO:0033573">
    <property type="term" value="C:high-affinity iron permease complex"/>
    <property type="evidence" value="ECO:0007669"/>
    <property type="project" value="TreeGrafter"/>
</dbReference>
<comment type="similarity">
    <text evidence="2">Belongs to the multicopper oxidase family.</text>
</comment>
<keyword evidence="3 6" id="KW-0732">Signal</keyword>
<dbReference type="InterPro" id="IPR001117">
    <property type="entry name" value="Cu-oxidase_2nd"/>
</dbReference>
<dbReference type="CDD" id="cd13877">
    <property type="entry name" value="CuRO_2_Fet3p_like"/>
    <property type="match status" value="1"/>
</dbReference>
<feature type="transmembrane region" description="Helical" evidence="5">
    <location>
        <begin position="463"/>
        <end position="485"/>
    </location>
</feature>
<protein>
    <submittedName>
        <fullName evidence="10">Iron transport multicopper oxidase FET3</fullName>
    </submittedName>
</protein>
<evidence type="ECO:0000256" key="2">
    <source>
        <dbReference type="ARBA" id="ARBA00010609"/>
    </source>
</evidence>
<reference evidence="10 11" key="1">
    <citation type="submission" date="2018-06" db="EMBL/GenBank/DDBJ databases">
        <title>Whole genome sequencing of Candida tropicalis (genome annotated by CSBL at Korea University).</title>
        <authorList>
            <person name="Ahn J."/>
        </authorList>
    </citation>
    <scope>NUCLEOTIDE SEQUENCE [LARGE SCALE GENOMIC DNA]</scope>
    <source>
        <strain evidence="10 11">ATCC 20962</strain>
    </source>
</reference>
<evidence type="ECO:0000313" key="10">
    <source>
        <dbReference type="EMBL" id="RCK57686.1"/>
    </source>
</evidence>
<dbReference type="GO" id="GO:0010106">
    <property type="term" value="P:cellular response to iron ion starvation"/>
    <property type="evidence" value="ECO:0007669"/>
    <property type="project" value="TreeGrafter"/>
</dbReference>
<dbReference type="Proteomes" id="UP000253472">
    <property type="component" value="Unassembled WGS sequence"/>
</dbReference>
<dbReference type="PANTHER" id="PTHR11709">
    <property type="entry name" value="MULTI-COPPER OXIDASE"/>
    <property type="match status" value="1"/>
</dbReference>
<dbReference type="Gene3D" id="2.60.40.420">
    <property type="entry name" value="Cupredoxins - blue copper proteins"/>
    <property type="match status" value="3"/>
</dbReference>
<dbReference type="GO" id="GO:0033215">
    <property type="term" value="P:reductive iron assimilation"/>
    <property type="evidence" value="ECO:0007669"/>
    <property type="project" value="TreeGrafter"/>
</dbReference>
<dbReference type="GO" id="GO:0004322">
    <property type="term" value="F:ferroxidase activity"/>
    <property type="evidence" value="ECO:0007669"/>
    <property type="project" value="TreeGrafter"/>
</dbReference>
<evidence type="ECO:0000259" key="9">
    <source>
        <dbReference type="Pfam" id="PF07732"/>
    </source>
</evidence>
<evidence type="ECO:0000259" key="8">
    <source>
        <dbReference type="Pfam" id="PF07731"/>
    </source>
</evidence>
<sequence length="526" mass="59715">MRFLLSLVFFITFVFAETHTWWYQTGWVDANPDGVFERKMIGWNGTWPLPTFRVKRGDRIQLYLINGFDDRNTTVHFHGLFQHGTTQMDGPEMVNQCPIHLVKLSCITLQLKIKSVLTGTIHMCQDSTVMVEPNKTYYLRILNVGRFVSQYLWMEDHQFTVVEVDGNYVHPNTTDMLYLTAAQRYGVLVTTKNSTDRNYAFMNKADDTMLDTVPHDLQVNGTNYIVYNEDADLPGENYVDSIDEFLDDFYLKPLSNTTLYDDPDYTITVDLKMDNLGDGINYAFFNNISFAAPKVPILLTVLSSGEQCTNEMIYGSNTNVFVLQGGDIVDIVLNNLDTGKHPFHLHGNVFQLIERGASREDNQSPVGFNASDHAEWPEYPVIRDTVYVNPQSYMVLRFKADNPVFDPETIQKNEHLLDYHKEICEKVGVPWEGNAAANSDNFLDLTGENVQRKRLPSGFTAKGIVALVFSCISAILGLATISYYGMTDITNVEQKVARDLDLRIDEDENIDVVDSAEGTSSTSKQY</sequence>
<name>A0A367XVP0_9ASCO</name>
<proteinExistence type="inferred from homology"/>
<feature type="domain" description="Plastocyanin-like" evidence="7">
    <location>
        <begin position="124"/>
        <end position="229"/>
    </location>
</feature>
<feature type="signal peptide" evidence="6">
    <location>
        <begin position="1"/>
        <end position="16"/>
    </location>
</feature>
<evidence type="ECO:0000256" key="6">
    <source>
        <dbReference type="SAM" id="SignalP"/>
    </source>
</evidence>
<dbReference type="EMBL" id="QLNQ01000028">
    <property type="protein sequence ID" value="RCK57686.1"/>
    <property type="molecule type" value="Genomic_DNA"/>
</dbReference>